<keyword evidence="2" id="KW-1003">Cell membrane</keyword>
<evidence type="ECO:0000313" key="7">
    <source>
        <dbReference type="EMBL" id="TMW89865.1"/>
    </source>
</evidence>
<dbReference type="PANTHER" id="PTHR30509:SF34">
    <property type="entry name" value="F3L24.34 PROTEIN"/>
    <property type="match status" value="1"/>
</dbReference>
<name>A0A6N2B4R6_SOLCI</name>
<evidence type="ECO:0000256" key="5">
    <source>
        <dbReference type="ARBA" id="ARBA00023136"/>
    </source>
</evidence>
<reference evidence="7" key="1">
    <citation type="submission" date="2019-05" db="EMBL/GenBank/DDBJ databases">
        <title>The de novo reference genome and transcriptome assemblies of the wild tomato species Solanum chilense.</title>
        <authorList>
            <person name="Stam R."/>
            <person name="Nosenko T."/>
            <person name="Hoerger A.C."/>
            <person name="Stephan W."/>
            <person name="Seidel M.A."/>
            <person name="Kuhn J.M.M."/>
            <person name="Haberer G."/>
            <person name="Tellier A."/>
        </authorList>
    </citation>
    <scope>NUCLEOTIDE SEQUENCE</scope>
    <source>
        <tissue evidence="7">Mature leaves</tissue>
    </source>
</reference>
<dbReference type="PANTHER" id="PTHR30509">
    <property type="entry name" value="P-HYDROXYBENZOIC ACID EFFLUX PUMP SUBUNIT-RELATED"/>
    <property type="match status" value="1"/>
</dbReference>
<evidence type="ECO:0000256" key="6">
    <source>
        <dbReference type="SAM" id="Phobius"/>
    </source>
</evidence>
<proteinExistence type="predicted"/>
<feature type="transmembrane region" description="Helical" evidence="6">
    <location>
        <begin position="101"/>
        <end position="119"/>
    </location>
</feature>
<keyword evidence="4 6" id="KW-1133">Transmembrane helix</keyword>
<evidence type="ECO:0000256" key="4">
    <source>
        <dbReference type="ARBA" id="ARBA00022989"/>
    </source>
</evidence>
<protein>
    <submittedName>
        <fullName evidence="7">Uncharacterized protein</fullName>
    </submittedName>
</protein>
<comment type="caution">
    <text evidence="7">The sequence shown here is derived from an EMBL/GenBank/DDBJ whole genome shotgun (WGS) entry which is preliminary data.</text>
</comment>
<keyword evidence="3 6" id="KW-0812">Transmembrane</keyword>
<evidence type="ECO:0000256" key="3">
    <source>
        <dbReference type="ARBA" id="ARBA00022692"/>
    </source>
</evidence>
<organism evidence="7">
    <name type="scientific">Solanum chilense</name>
    <name type="common">Tomato</name>
    <name type="synonym">Lycopersicon chilense</name>
    <dbReference type="NCBI Taxonomy" id="4083"/>
    <lineage>
        <taxon>Eukaryota</taxon>
        <taxon>Viridiplantae</taxon>
        <taxon>Streptophyta</taxon>
        <taxon>Embryophyta</taxon>
        <taxon>Tracheophyta</taxon>
        <taxon>Spermatophyta</taxon>
        <taxon>Magnoliopsida</taxon>
        <taxon>eudicotyledons</taxon>
        <taxon>Gunneridae</taxon>
        <taxon>Pentapetalae</taxon>
        <taxon>asterids</taxon>
        <taxon>lamiids</taxon>
        <taxon>Solanales</taxon>
        <taxon>Solanaceae</taxon>
        <taxon>Solanoideae</taxon>
        <taxon>Solaneae</taxon>
        <taxon>Solanum</taxon>
        <taxon>Solanum subgen. Lycopersicon</taxon>
    </lineage>
</organism>
<comment type="subcellular location">
    <subcellularLocation>
        <location evidence="1">Cell membrane</location>
        <topology evidence="1">Multi-pass membrane protein</topology>
    </subcellularLocation>
</comment>
<sequence length="206" mass="22934">MPTTMVAKRARAMWWMRLHSSIRTALACIIVGCVTLYSPPSLSKQLAFPSFSYVTSIFIVSDATLGHALRGCWHVCLATLQTMPLSMLGLWIHNYVATDDYSPEVAALMLAVSAFLVALPESTDLMCKRIAFGQLVIVYVDAVIHGLYVNSPMMHPLRIAFSTLLGVVASIIALLLPYPWLAYHEVCIYINFIANLSLNYILIIFY</sequence>
<accession>A0A6N2B4R6</accession>
<keyword evidence="5 6" id="KW-0472">Membrane</keyword>
<feature type="transmembrane region" description="Helical" evidence="6">
    <location>
        <begin position="131"/>
        <end position="149"/>
    </location>
</feature>
<dbReference type="AlphaFoldDB" id="A0A6N2B4R6"/>
<evidence type="ECO:0000256" key="1">
    <source>
        <dbReference type="ARBA" id="ARBA00004651"/>
    </source>
</evidence>
<evidence type="ECO:0000256" key="2">
    <source>
        <dbReference type="ARBA" id="ARBA00022475"/>
    </source>
</evidence>
<dbReference type="GO" id="GO:0005886">
    <property type="term" value="C:plasma membrane"/>
    <property type="evidence" value="ECO:0007669"/>
    <property type="project" value="UniProtKB-SubCell"/>
</dbReference>
<gene>
    <name evidence="7" type="ORF">EJD97_016538</name>
</gene>
<dbReference type="EMBL" id="RXGB01004360">
    <property type="protein sequence ID" value="TMW89865.1"/>
    <property type="molecule type" value="Genomic_DNA"/>
</dbReference>
<feature type="transmembrane region" description="Helical" evidence="6">
    <location>
        <begin position="155"/>
        <end position="176"/>
    </location>
</feature>
<feature type="transmembrane region" description="Helical" evidence="6">
    <location>
        <begin position="188"/>
        <end position="205"/>
    </location>
</feature>